<dbReference type="PANTHER" id="PTHR43156">
    <property type="entry name" value="STAGE II SPORULATION PROTEIN E-RELATED"/>
    <property type="match status" value="1"/>
</dbReference>
<dbReference type="SUPFAM" id="SSF55781">
    <property type="entry name" value="GAF domain-like"/>
    <property type="match status" value="1"/>
</dbReference>
<dbReference type="Pfam" id="PF13581">
    <property type="entry name" value="HATPase_c_2"/>
    <property type="match status" value="1"/>
</dbReference>
<feature type="region of interest" description="Disordered" evidence="2">
    <location>
        <begin position="305"/>
        <end position="341"/>
    </location>
</feature>
<dbReference type="InterPro" id="IPR052016">
    <property type="entry name" value="Bact_Sigma-Reg"/>
</dbReference>
<keyword evidence="1" id="KW-0378">Hydrolase</keyword>
<dbReference type="InterPro" id="IPR003594">
    <property type="entry name" value="HATPase_dom"/>
</dbReference>
<dbReference type="Pfam" id="PF13426">
    <property type="entry name" value="PAS_9"/>
    <property type="match status" value="1"/>
</dbReference>
<dbReference type="Gene3D" id="3.30.450.40">
    <property type="match status" value="1"/>
</dbReference>
<name>A0ABV2UCW0_9ACTN</name>
<dbReference type="SUPFAM" id="SSF55785">
    <property type="entry name" value="PYP-like sensor domain (PAS domain)"/>
    <property type="match status" value="2"/>
</dbReference>
<evidence type="ECO:0000256" key="1">
    <source>
        <dbReference type="ARBA" id="ARBA00022801"/>
    </source>
</evidence>
<dbReference type="RefSeq" id="WP_356498597.1">
    <property type="nucleotide sequence ID" value="NZ_JBEXIP010000019.1"/>
</dbReference>
<feature type="domain" description="GAF" evidence="3">
    <location>
        <begin position="250"/>
        <end position="431"/>
    </location>
</feature>
<organism evidence="5 6">
    <name type="scientific">Streptomyces sp. 900116325</name>
    <dbReference type="NCBI Taxonomy" id="3154295"/>
    <lineage>
        <taxon>Bacteria</taxon>
        <taxon>Bacillati</taxon>
        <taxon>Actinomycetota</taxon>
        <taxon>Actinomycetes</taxon>
        <taxon>Kitasatosporales</taxon>
        <taxon>Streptomycetaceae</taxon>
        <taxon>Streptomyces</taxon>
    </lineage>
</organism>
<dbReference type="SMART" id="SM00331">
    <property type="entry name" value="PP2C_SIG"/>
    <property type="match status" value="1"/>
</dbReference>
<dbReference type="InterPro" id="IPR000014">
    <property type="entry name" value="PAS"/>
</dbReference>
<dbReference type="Proteomes" id="UP001550044">
    <property type="component" value="Unassembled WGS sequence"/>
</dbReference>
<dbReference type="InterPro" id="IPR029016">
    <property type="entry name" value="GAF-like_dom_sf"/>
</dbReference>
<dbReference type="InterPro" id="IPR036457">
    <property type="entry name" value="PPM-type-like_dom_sf"/>
</dbReference>
<gene>
    <name evidence="5" type="ORF">ABZV61_23445</name>
</gene>
<dbReference type="InterPro" id="IPR013656">
    <property type="entry name" value="PAS_4"/>
</dbReference>
<dbReference type="Pfam" id="PF08448">
    <property type="entry name" value="PAS_4"/>
    <property type="match status" value="1"/>
</dbReference>
<dbReference type="InterPro" id="IPR036890">
    <property type="entry name" value="HATPase_C_sf"/>
</dbReference>
<feature type="compositionally biased region" description="Low complexity" evidence="2">
    <location>
        <begin position="327"/>
        <end position="337"/>
    </location>
</feature>
<dbReference type="InterPro" id="IPR003018">
    <property type="entry name" value="GAF"/>
</dbReference>
<accession>A0ABV2UCW0</accession>
<dbReference type="InterPro" id="IPR035965">
    <property type="entry name" value="PAS-like_dom_sf"/>
</dbReference>
<dbReference type="NCBIfam" id="TIGR00229">
    <property type="entry name" value="sensory_box"/>
    <property type="match status" value="1"/>
</dbReference>
<dbReference type="Gene3D" id="3.30.450.20">
    <property type="entry name" value="PAS domain"/>
    <property type="match status" value="2"/>
</dbReference>
<evidence type="ECO:0000256" key="2">
    <source>
        <dbReference type="SAM" id="MobiDB-lite"/>
    </source>
</evidence>
<proteinExistence type="predicted"/>
<dbReference type="CDD" id="cd16936">
    <property type="entry name" value="HATPase_RsbW-like"/>
    <property type="match status" value="1"/>
</dbReference>
<evidence type="ECO:0000259" key="4">
    <source>
        <dbReference type="SMART" id="SM00331"/>
    </source>
</evidence>
<dbReference type="Gene3D" id="3.60.40.10">
    <property type="entry name" value="PPM-type phosphatase domain"/>
    <property type="match status" value="1"/>
</dbReference>
<dbReference type="SMART" id="SM00065">
    <property type="entry name" value="GAF"/>
    <property type="match status" value="1"/>
</dbReference>
<dbReference type="PANTHER" id="PTHR43156:SF2">
    <property type="entry name" value="STAGE II SPORULATION PROTEIN E"/>
    <property type="match status" value="1"/>
</dbReference>
<keyword evidence="6" id="KW-1185">Reference proteome</keyword>
<comment type="caution">
    <text evidence="5">The sequence shown here is derived from an EMBL/GenBank/DDBJ whole genome shotgun (WGS) entry which is preliminary data.</text>
</comment>
<dbReference type="Gene3D" id="3.30.565.10">
    <property type="entry name" value="Histidine kinase-like ATPase, C-terminal domain"/>
    <property type="match status" value="1"/>
</dbReference>
<dbReference type="Pfam" id="PF07228">
    <property type="entry name" value="SpoIIE"/>
    <property type="match status" value="1"/>
</dbReference>
<evidence type="ECO:0000313" key="5">
    <source>
        <dbReference type="EMBL" id="MET8435686.1"/>
    </source>
</evidence>
<dbReference type="CDD" id="cd00130">
    <property type="entry name" value="PAS"/>
    <property type="match status" value="2"/>
</dbReference>
<sequence length="813" mass="86750">MGAPDVESSTGLDAHTIRIGARAEVGVRGVITGWSREAEQLLGYPAEWVLGRPATEFLATAVESTDADGAMSVVRHRDGRPVPCRLTIRPVESTGTGSGADARWTVTLVPTGPPESDLDRALLEALFTRSPVGLFVLDPQLRLVRFSSAAEGMHGAPAAGALGKRPTEAWPDFSPELVERVLTRVLDTGEPVMGFEKHGKPPGDPDHTHVYSVSAFRLEDDDGRVLGVADAAVDVTERYLAQERLALLAEGGSRIGTALDVMRTAQELAEVAVPKLADSIGVEVLEPVLMGEEISSGPVQPGAVLRRAASRSRRPGTLPGAYPVGESTTFPPTSPSSQALSDLQPRLISPLTPDSDWVRSDPVRGRRMLEEKIHSLMFVPLVAQDRALGIATFYRWGEQGPFQQDDLTVATELGRRTALCLDNARRYLREHDSLMALQRSLLPTGPPRNNGVEVAYEYVHGGSGGDWVDVVPLSGARVALVAGSVPGRGMEAAAAMGRLRAAVHTLSDLDLEPDEMLARLDDLVRRLADDAGPRRDGNEPAHEAGSEAPHADSGAWCTFLYLVYDPISLHCCAAGAGHPGPAVVHPDGTPMMLDVPPAAPLGLPGPPFAKTDVMLPEGSVLALHTSGHLQARGGDPEEARLADLLARPSGSVQETACMLTEALVPEKAGEDGAVLVARTHALDPGRVATWDLPTDPAVVSTARSLVTRQLTSWDLGEEAFATELIASELVTNAMRHAGSPIRLRLIHDLVLTCEVFDGSSTAPRLRHARTTDEGGRGLFLVAQCSDRWGTRYTQQGKTIWTEQKLVHDAGEPA</sequence>
<evidence type="ECO:0000259" key="3">
    <source>
        <dbReference type="SMART" id="SM00065"/>
    </source>
</evidence>
<feature type="region of interest" description="Disordered" evidence="2">
    <location>
        <begin position="530"/>
        <end position="551"/>
    </location>
</feature>
<reference evidence="5 6" key="1">
    <citation type="submission" date="2024-06" db="EMBL/GenBank/DDBJ databases">
        <title>The Natural Products Discovery Center: Release of the First 8490 Sequenced Strains for Exploring Actinobacteria Biosynthetic Diversity.</title>
        <authorList>
            <person name="Kalkreuter E."/>
            <person name="Kautsar S.A."/>
            <person name="Yang D."/>
            <person name="Bader C.D."/>
            <person name="Teijaro C.N."/>
            <person name="Fluegel L."/>
            <person name="Davis C.M."/>
            <person name="Simpson J.R."/>
            <person name="Lauterbach L."/>
            <person name="Steele A.D."/>
            <person name="Gui C."/>
            <person name="Meng S."/>
            <person name="Li G."/>
            <person name="Viehrig K."/>
            <person name="Ye F."/>
            <person name="Su P."/>
            <person name="Kiefer A.F."/>
            <person name="Nichols A."/>
            <person name="Cepeda A.J."/>
            <person name="Yan W."/>
            <person name="Fan B."/>
            <person name="Jiang Y."/>
            <person name="Adhikari A."/>
            <person name="Zheng C.-J."/>
            <person name="Schuster L."/>
            <person name="Cowan T.M."/>
            <person name="Smanski M.J."/>
            <person name="Chevrette M.G."/>
            <person name="De Carvalho L.P.S."/>
            <person name="Shen B."/>
        </authorList>
    </citation>
    <scope>NUCLEOTIDE SEQUENCE [LARGE SCALE GENOMIC DNA]</scope>
    <source>
        <strain evidence="5 6">NPDC005137</strain>
    </source>
</reference>
<dbReference type="Pfam" id="PF01590">
    <property type="entry name" value="GAF"/>
    <property type="match status" value="1"/>
</dbReference>
<protein>
    <submittedName>
        <fullName evidence="5">SpoIIE family protein phosphatase</fullName>
    </submittedName>
</protein>
<feature type="domain" description="PPM-type phosphatase" evidence="4">
    <location>
        <begin position="449"/>
        <end position="679"/>
    </location>
</feature>
<feature type="compositionally biased region" description="Basic and acidic residues" evidence="2">
    <location>
        <begin position="530"/>
        <end position="545"/>
    </location>
</feature>
<dbReference type="InterPro" id="IPR001932">
    <property type="entry name" value="PPM-type_phosphatase-like_dom"/>
</dbReference>
<evidence type="ECO:0000313" key="6">
    <source>
        <dbReference type="Proteomes" id="UP001550044"/>
    </source>
</evidence>
<dbReference type="EMBL" id="JBEXIP010000019">
    <property type="protein sequence ID" value="MET8435686.1"/>
    <property type="molecule type" value="Genomic_DNA"/>
</dbReference>